<feature type="chain" id="PRO_5003952528" evidence="1">
    <location>
        <begin position="17"/>
        <end position="505"/>
    </location>
</feature>
<proteinExistence type="predicted"/>
<organism evidence="2 3">
    <name type="scientific">Theileria equi strain WA</name>
    <dbReference type="NCBI Taxonomy" id="1537102"/>
    <lineage>
        <taxon>Eukaryota</taxon>
        <taxon>Sar</taxon>
        <taxon>Alveolata</taxon>
        <taxon>Apicomplexa</taxon>
        <taxon>Aconoidasida</taxon>
        <taxon>Piroplasmida</taxon>
        <taxon>Theileriidae</taxon>
        <taxon>Theileria</taxon>
    </lineage>
</organism>
<dbReference type="Proteomes" id="UP000031512">
    <property type="component" value="Unassembled WGS sequence"/>
</dbReference>
<dbReference type="RefSeq" id="XP_004832790.1">
    <property type="nucleotide sequence ID" value="XM_004832733.1"/>
</dbReference>
<gene>
    <name evidence="2" type="ORF">BEWA_053940</name>
</gene>
<reference evidence="2 3" key="1">
    <citation type="journal article" date="2012" name="BMC Genomics">
        <title>Comparative genomic analysis and phylogenetic position of Theileria equi.</title>
        <authorList>
            <person name="Kappmeyer L.S."/>
            <person name="Thiagarajan M."/>
            <person name="Herndon D.R."/>
            <person name="Ramsay J.D."/>
            <person name="Caler E."/>
            <person name="Djikeng A."/>
            <person name="Gillespie J.J."/>
            <person name="Lau A.O."/>
            <person name="Roalson E.H."/>
            <person name="Silva J.C."/>
            <person name="Silva M.G."/>
            <person name="Suarez C.E."/>
            <person name="Ueti M.W."/>
            <person name="Nene V.M."/>
            <person name="Mealey R.H."/>
            <person name="Knowles D.P."/>
            <person name="Brayton K.A."/>
        </authorList>
    </citation>
    <scope>NUCLEOTIDE SEQUENCE [LARGE SCALE GENOMIC DNA]</scope>
    <source>
        <strain evidence="2 3">WA</strain>
    </source>
</reference>
<evidence type="ECO:0000313" key="3">
    <source>
        <dbReference type="Proteomes" id="UP000031512"/>
    </source>
</evidence>
<sequence length="505" mass="57423">MELLLLIYLLLTCTSSLKSMTLNLSEESTCLARSKEAGDKRTMTYEAPAGCMIRKVIYNNIEIYSVDEKDNANRRIVTREYSSCGIFLQVDSIYDENSQVSFYHITDSFITKYPVKYSSKPVDIPSFDSWVDHFERLSEKDSVISSSPCSQCLSYDNHKEYSDIGIGISSAIHHFEGKRVLYTHEDADVNEIMGHKDRYTHEEFYKDVSNALKKARLCTKEAGLSYTETEPSKDIDSLNLGDDCTTNCDNNRGENSFWIDDLPGDNIEYENARSIMDHVIALNEMSKIEYDISEYIADQNYLKNIPFTLDRTCSYDEDCALGSFRMGEIVEPDDGYFENSSVHSDPETYVGGIGRIPYAQAQDMQFTSSIDMSNVVNMPKFTEISEEPKNADTEEMNTAEGNSTVFTDPSFPITAVRSEQDSLYNNCDSTCRDFDSDTGSIEASDSANTLDEHTYWNMEYHRSCKSDTSYDKSVNCHKVGDHTREPKGSALRGFYRSYSMSDIRR</sequence>
<dbReference type="KEGG" id="beq:BEWA_053940"/>
<evidence type="ECO:0000256" key="1">
    <source>
        <dbReference type="SAM" id="SignalP"/>
    </source>
</evidence>
<keyword evidence="3" id="KW-1185">Reference proteome</keyword>
<evidence type="ECO:0000313" key="2">
    <source>
        <dbReference type="EMBL" id="EKX73338.1"/>
    </source>
</evidence>
<feature type="signal peptide" evidence="1">
    <location>
        <begin position="1"/>
        <end position="16"/>
    </location>
</feature>
<comment type="caution">
    <text evidence="2">The sequence shown here is derived from an EMBL/GenBank/DDBJ whole genome shotgun (WGS) entry which is preliminary data.</text>
</comment>
<dbReference type="AlphaFoldDB" id="L1LDW6"/>
<dbReference type="EMBL" id="ACOU01000003">
    <property type="protein sequence ID" value="EKX73338.1"/>
    <property type="molecule type" value="Genomic_DNA"/>
</dbReference>
<protein>
    <submittedName>
        <fullName evidence="2">Signal peptide containing protein</fullName>
    </submittedName>
</protein>
<dbReference type="GeneID" id="15802945"/>
<dbReference type="VEuPathDB" id="PiroplasmaDB:BEWA_053940"/>
<accession>L1LDW6</accession>
<keyword evidence="1" id="KW-0732">Signal</keyword>
<name>L1LDW6_THEEQ</name>